<dbReference type="Gene3D" id="3.30.70.270">
    <property type="match status" value="1"/>
</dbReference>
<evidence type="ECO:0000313" key="7">
    <source>
        <dbReference type="Proteomes" id="UP000259465"/>
    </source>
</evidence>
<dbReference type="SMART" id="SM00267">
    <property type="entry name" value="GGDEF"/>
    <property type="match status" value="1"/>
</dbReference>
<feature type="transmembrane region" description="Helical" evidence="4">
    <location>
        <begin position="86"/>
        <end position="106"/>
    </location>
</feature>
<sequence>MEDKKQSARQEPRRVEGGDYSLRESGGPAGLGEDCMGAVQAPIPQQDAMSDACGREHDAMTIPAPVRPLEQDFDAYLIDAFQWRSLGFQGVGVLGALGFLLVRRLYGGMVPGWLFLAVGLGLGGLILLQIVARSGRLLLLWQVLFAIGYCLAMKRALDAGGYGEYLLLPTLGVSALVMSISMSNIWHTLSFWGLLLLVFDPARVFLRWGGEQTIYGFGFLAIIIGGMVLVHLQVVQTLRSNHLLLNKLRRQAFYDSLSSLPNRRSFLQQAEYALGHEDIAFYLAIIDIDLFKRINDTHGHAVGDQTIREVSALLAETFHDQIYGRIGGEEFGVLLAARSDAAGQARLECFRQQVRAAPFPHGRVTVSAGVCQVGNGGLQQAFHRADQALYQAKSGGRDRVIAWQAA</sequence>
<dbReference type="PANTHER" id="PTHR45138">
    <property type="entry name" value="REGULATORY COMPONENTS OF SENSORY TRANSDUCTION SYSTEM"/>
    <property type="match status" value="1"/>
</dbReference>
<dbReference type="Pfam" id="PF00990">
    <property type="entry name" value="GGDEF"/>
    <property type="match status" value="1"/>
</dbReference>
<dbReference type="KEGG" id="crz:D1345_02185"/>
<dbReference type="GO" id="GO:0043709">
    <property type="term" value="P:cell adhesion involved in single-species biofilm formation"/>
    <property type="evidence" value="ECO:0007669"/>
    <property type="project" value="TreeGrafter"/>
</dbReference>
<dbReference type="PANTHER" id="PTHR45138:SF9">
    <property type="entry name" value="DIGUANYLATE CYCLASE DGCM-RELATED"/>
    <property type="match status" value="1"/>
</dbReference>
<dbReference type="GO" id="GO:0005886">
    <property type="term" value="C:plasma membrane"/>
    <property type="evidence" value="ECO:0007669"/>
    <property type="project" value="TreeGrafter"/>
</dbReference>
<dbReference type="PROSITE" id="PS50887">
    <property type="entry name" value="GGDEF"/>
    <property type="match status" value="1"/>
</dbReference>
<dbReference type="InterPro" id="IPR050469">
    <property type="entry name" value="Diguanylate_Cyclase"/>
</dbReference>
<dbReference type="Proteomes" id="UP000259465">
    <property type="component" value="Chromosome"/>
</dbReference>
<feature type="transmembrane region" description="Helical" evidence="4">
    <location>
        <begin position="189"/>
        <end position="206"/>
    </location>
</feature>
<proteinExistence type="predicted"/>
<feature type="transmembrane region" description="Helical" evidence="4">
    <location>
        <begin position="137"/>
        <end position="153"/>
    </location>
</feature>
<dbReference type="CDD" id="cd01949">
    <property type="entry name" value="GGDEF"/>
    <property type="match status" value="1"/>
</dbReference>
<keyword evidence="7" id="KW-1185">Reference proteome</keyword>
<evidence type="ECO:0000256" key="3">
    <source>
        <dbReference type="SAM" id="MobiDB-lite"/>
    </source>
</evidence>
<evidence type="ECO:0000259" key="5">
    <source>
        <dbReference type="PROSITE" id="PS50887"/>
    </source>
</evidence>
<feature type="compositionally biased region" description="Basic and acidic residues" evidence="3">
    <location>
        <begin position="1"/>
        <end position="17"/>
    </location>
</feature>
<name>A0AAD0RNJ8_9NEIS</name>
<evidence type="ECO:0000256" key="4">
    <source>
        <dbReference type="SAM" id="Phobius"/>
    </source>
</evidence>
<reference evidence="6 7" key="1">
    <citation type="submission" date="2018-08" db="EMBL/GenBank/DDBJ databases">
        <title>Complete genome sequence of JP2-74.</title>
        <authorList>
            <person name="Wu L."/>
        </authorList>
    </citation>
    <scope>NUCLEOTIDE SEQUENCE [LARGE SCALE GENOMIC DNA]</scope>
    <source>
        <strain evidence="6 7">JP2-74</strain>
    </source>
</reference>
<comment type="catalytic activity">
    <reaction evidence="2">
        <text>2 GTP = 3',3'-c-di-GMP + 2 diphosphate</text>
        <dbReference type="Rhea" id="RHEA:24898"/>
        <dbReference type="ChEBI" id="CHEBI:33019"/>
        <dbReference type="ChEBI" id="CHEBI:37565"/>
        <dbReference type="ChEBI" id="CHEBI:58805"/>
        <dbReference type="EC" id="2.7.7.65"/>
    </reaction>
</comment>
<evidence type="ECO:0000256" key="1">
    <source>
        <dbReference type="ARBA" id="ARBA00012528"/>
    </source>
</evidence>
<gene>
    <name evidence="6" type="ORF">D1345_02185</name>
</gene>
<feature type="transmembrane region" description="Helical" evidence="4">
    <location>
        <begin position="113"/>
        <end position="131"/>
    </location>
</feature>
<dbReference type="NCBIfam" id="TIGR00254">
    <property type="entry name" value="GGDEF"/>
    <property type="match status" value="1"/>
</dbReference>
<feature type="region of interest" description="Disordered" evidence="3">
    <location>
        <begin position="1"/>
        <end position="31"/>
    </location>
</feature>
<protein>
    <recommendedName>
        <fullName evidence="1">diguanylate cyclase</fullName>
        <ecNumber evidence="1">2.7.7.65</ecNumber>
    </recommendedName>
</protein>
<accession>A0AAD0RNJ8</accession>
<dbReference type="InterPro" id="IPR000160">
    <property type="entry name" value="GGDEF_dom"/>
</dbReference>
<keyword evidence="4" id="KW-0812">Transmembrane</keyword>
<dbReference type="InterPro" id="IPR043128">
    <property type="entry name" value="Rev_trsase/Diguanyl_cyclase"/>
</dbReference>
<evidence type="ECO:0000256" key="2">
    <source>
        <dbReference type="ARBA" id="ARBA00034247"/>
    </source>
</evidence>
<dbReference type="EC" id="2.7.7.65" evidence="1"/>
<dbReference type="SUPFAM" id="SSF55073">
    <property type="entry name" value="Nucleotide cyclase"/>
    <property type="match status" value="1"/>
</dbReference>
<organism evidence="6 7">
    <name type="scientific">Chromobacterium rhizoryzae</name>
    <dbReference type="NCBI Taxonomy" id="1778675"/>
    <lineage>
        <taxon>Bacteria</taxon>
        <taxon>Pseudomonadati</taxon>
        <taxon>Pseudomonadota</taxon>
        <taxon>Betaproteobacteria</taxon>
        <taxon>Neisseriales</taxon>
        <taxon>Chromobacteriaceae</taxon>
        <taxon>Chromobacterium</taxon>
    </lineage>
</organism>
<dbReference type="GO" id="GO:0052621">
    <property type="term" value="F:diguanylate cyclase activity"/>
    <property type="evidence" value="ECO:0007669"/>
    <property type="project" value="UniProtKB-EC"/>
</dbReference>
<dbReference type="GO" id="GO:1902201">
    <property type="term" value="P:negative regulation of bacterial-type flagellum-dependent cell motility"/>
    <property type="evidence" value="ECO:0007669"/>
    <property type="project" value="TreeGrafter"/>
</dbReference>
<feature type="transmembrane region" description="Helical" evidence="4">
    <location>
        <begin position="213"/>
        <end position="232"/>
    </location>
</feature>
<dbReference type="AlphaFoldDB" id="A0AAD0RNJ8"/>
<dbReference type="InterPro" id="IPR029787">
    <property type="entry name" value="Nucleotide_cyclase"/>
</dbReference>
<keyword evidence="4" id="KW-0472">Membrane</keyword>
<evidence type="ECO:0000313" key="6">
    <source>
        <dbReference type="EMBL" id="AXT45074.1"/>
    </source>
</evidence>
<feature type="domain" description="GGDEF" evidence="5">
    <location>
        <begin position="279"/>
        <end position="405"/>
    </location>
</feature>
<keyword evidence="4" id="KW-1133">Transmembrane helix</keyword>
<dbReference type="EMBL" id="CP031968">
    <property type="protein sequence ID" value="AXT45074.1"/>
    <property type="molecule type" value="Genomic_DNA"/>
</dbReference>